<protein>
    <submittedName>
        <fullName evidence="1">Uncharacterized protein</fullName>
    </submittedName>
</protein>
<name>A0A518IED5_9PLAN</name>
<reference evidence="1 2" key="1">
    <citation type="submission" date="2019-03" db="EMBL/GenBank/DDBJ databases">
        <title>Deep-cultivation of Planctomycetes and their phenomic and genomic characterization uncovers novel biology.</title>
        <authorList>
            <person name="Wiegand S."/>
            <person name="Jogler M."/>
            <person name="Boedeker C."/>
            <person name="Pinto D."/>
            <person name="Vollmers J."/>
            <person name="Rivas-Marin E."/>
            <person name="Kohn T."/>
            <person name="Peeters S.H."/>
            <person name="Heuer A."/>
            <person name="Rast P."/>
            <person name="Oberbeckmann S."/>
            <person name="Bunk B."/>
            <person name="Jeske O."/>
            <person name="Meyerdierks A."/>
            <person name="Storesund J.E."/>
            <person name="Kallscheuer N."/>
            <person name="Luecker S."/>
            <person name="Lage O.M."/>
            <person name="Pohl T."/>
            <person name="Merkel B.J."/>
            <person name="Hornburger P."/>
            <person name="Mueller R.-W."/>
            <person name="Bruemmer F."/>
            <person name="Labrenz M."/>
            <person name="Spormann A.M."/>
            <person name="Op den Camp H."/>
            <person name="Overmann J."/>
            <person name="Amann R."/>
            <person name="Jetten M.S.M."/>
            <person name="Mascher T."/>
            <person name="Medema M.H."/>
            <person name="Devos D.P."/>
            <person name="Kaster A.-K."/>
            <person name="Ovreas L."/>
            <person name="Rohde M."/>
            <person name="Galperin M.Y."/>
            <person name="Jogler C."/>
        </authorList>
    </citation>
    <scope>NUCLEOTIDE SEQUENCE [LARGE SCALE GENOMIC DNA]</scope>
    <source>
        <strain evidence="1 2">Enr17</strain>
    </source>
</reference>
<dbReference type="Proteomes" id="UP000318313">
    <property type="component" value="Chromosome"/>
</dbReference>
<evidence type="ECO:0000313" key="2">
    <source>
        <dbReference type="Proteomes" id="UP000318313"/>
    </source>
</evidence>
<dbReference type="EMBL" id="CP037452">
    <property type="protein sequence ID" value="QDV51417.1"/>
    <property type="molecule type" value="Genomic_DNA"/>
</dbReference>
<organism evidence="1 2">
    <name type="scientific">Gimesia fumaroli</name>
    <dbReference type="NCBI Taxonomy" id="2527976"/>
    <lineage>
        <taxon>Bacteria</taxon>
        <taxon>Pseudomonadati</taxon>
        <taxon>Planctomycetota</taxon>
        <taxon>Planctomycetia</taxon>
        <taxon>Planctomycetales</taxon>
        <taxon>Planctomycetaceae</taxon>
        <taxon>Gimesia</taxon>
    </lineage>
</organism>
<sequence length="58" mass="6797">MVQTMSANKTMALTRNIGISRSGFDEKRYVKNILHDQEGHAWFAIFREPNILTNDEYH</sequence>
<gene>
    <name evidence="1" type="ORF">Enr17x_34730</name>
</gene>
<keyword evidence="2" id="KW-1185">Reference proteome</keyword>
<dbReference type="AlphaFoldDB" id="A0A518IED5"/>
<evidence type="ECO:0000313" key="1">
    <source>
        <dbReference type="EMBL" id="QDV51417.1"/>
    </source>
</evidence>
<accession>A0A518IED5</accession>
<proteinExistence type="predicted"/>
<dbReference type="KEGG" id="gfm:Enr17x_34730"/>